<evidence type="ECO:0000313" key="1">
    <source>
        <dbReference type="EMBL" id="EJI84767.1"/>
    </source>
</evidence>
<reference evidence="1 2" key="1">
    <citation type="journal article" date="2012" name="J. Bacteriol.">
        <title>Genome Sequence of Pectin-Degrading Alishewanella aestuarii Strain B11T, Isolated from Tidal Flat Sediment.</title>
        <authorList>
            <person name="Jung J."/>
            <person name="Choi S."/>
            <person name="Chun J."/>
            <person name="Park W."/>
        </authorList>
    </citation>
    <scope>NUCLEOTIDE SEQUENCE [LARGE SCALE GENOMIC DNA]</scope>
    <source>
        <strain evidence="1 2">B11</strain>
    </source>
</reference>
<gene>
    <name evidence="1" type="ORF">AEST_24420</name>
</gene>
<accession>J2ICB1</accession>
<keyword evidence="2" id="KW-1185">Reference proteome</keyword>
<dbReference type="EMBL" id="ALAB01000028">
    <property type="protein sequence ID" value="EJI84767.1"/>
    <property type="molecule type" value="Genomic_DNA"/>
</dbReference>
<dbReference type="AlphaFoldDB" id="J2ICB1"/>
<organism evidence="1 2">
    <name type="scientific">Alishewanella aestuarii B11</name>
    <dbReference type="NCBI Taxonomy" id="1197174"/>
    <lineage>
        <taxon>Bacteria</taxon>
        <taxon>Pseudomonadati</taxon>
        <taxon>Pseudomonadota</taxon>
        <taxon>Gammaproteobacteria</taxon>
        <taxon>Alteromonadales</taxon>
        <taxon>Alteromonadaceae</taxon>
        <taxon>Alishewanella</taxon>
    </lineage>
</organism>
<name>J2ICB1_9ALTE</name>
<comment type="caution">
    <text evidence="1">The sequence shown here is derived from an EMBL/GenBank/DDBJ whole genome shotgun (WGS) entry which is preliminary data.</text>
</comment>
<dbReference type="Proteomes" id="UP000012043">
    <property type="component" value="Unassembled WGS sequence"/>
</dbReference>
<sequence>MRPFPATPGGIITTAHRSYLQAGLEPVASALCSKLKVVKQLLLLP</sequence>
<proteinExistence type="predicted"/>
<protein>
    <submittedName>
        <fullName evidence="1">Uncharacterized protein</fullName>
    </submittedName>
</protein>
<evidence type="ECO:0000313" key="2">
    <source>
        <dbReference type="Proteomes" id="UP000012043"/>
    </source>
</evidence>